<proteinExistence type="predicted"/>
<dbReference type="Proteomes" id="UP000237105">
    <property type="component" value="Unassembled WGS sequence"/>
</dbReference>
<evidence type="ECO:0000313" key="1">
    <source>
        <dbReference type="EMBL" id="PON52887.1"/>
    </source>
</evidence>
<protein>
    <submittedName>
        <fullName evidence="1">Uncharacterized protein</fullName>
    </submittedName>
</protein>
<evidence type="ECO:0000313" key="2">
    <source>
        <dbReference type="Proteomes" id="UP000237105"/>
    </source>
</evidence>
<name>A0A2P5BVS5_PARAD</name>
<comment type="caution">
    <text evidence="1">The sequence shown here is derived from an EMBL/GenBank/DDBJ whole genome shotgun (WGS) entry which is preliminary data.</text>
</comment>
<accession>A0A2P5BVS5</accession>
<reference evidence="2" key="1">
    <citation type="submission" date="2016-06" db="EMBL/GenBank/DDBJ databases">
        <title>Parallel loss of symbiosis genes in relatives of nitrogen-fixing non-legume Parasponia.</title>
        <authorList>
            <person name="Van Velzen R."/>
            <person name="Holmer R."/>
            <person name="Bu F."/>
            <person name="Rutten L."/>
            <person name="Van Zeijl A."/>
            <person name="Liu W."/>
            <person name="Santuari L."/>
            <person name="Cao Q."/>
            <person name="Sharma T."/>
            <person name="Shen D."/>
            <person name="Roswanjaya Y."/>
            <person name="Wardhani T."/>
            <person name="Kalhor M.S."/>
            <person name="Jansen J."/>
            <person name="Van den Hoogen J."/>
            <person name="Gungor B."/>
            <person name="Hartog M."/>
            <person name="Hontelez J."/>
            <person name="Verver J."/>
            <person name="Yang W.-C."/>
            <person name="Schijlen E."/>
            <person name="Repin R."/>
            <person name="Schilthuizen M."/>
            <person name="Schranz E."/>
            <person name="Heidstra R."/>
            <person name="Miyata K."/>
            <person name="Fedorova E."/>
            <person name="Kohlen W."/>
            <person name="Bisseling T."/>
            <person name="Smit S."/>
            <person name="Geurts R."/>
        </authorList>
    </citation>
    <scope>NUCLEOTIDE SEQUENCE [LARGE SCALE GENOMIC DNA]</scope>
    <source>
        <strain evidence="2">cv. WU1-14</strain>
    </source>
</reference>
<dbReference type="AlphaFoldDB" id="A0A2P5BVS5"/>
<sequence length="72" mass="8235">MYKSIMQACNKSRDNIIALEHVHESTSLTIIHRRKLGKHNYCVSVKVVLDAKVLILIPNPDDDARLFKGQTF</sequence>
<keyword evidence="2" id="KW-1185">Reference proteome</keyword>
<dbReference type="EMBL" id="JXTB01000213">
    <property type="protein sequence ID" value="PON52887.1"/>
    <property type="molecule type" value="Genomic_DNA"/>
</dbReference>
<organism evidence="1 2">
    <name type="scientific">Parasponia andersonii</name>
    <name type="common">Sponia andersonii</name>
    <dbReference type="NCBI Taxonomy" id="3476"/>
    <lineage>
        <taxon>Eukaryota</taxon>
        <taxon>Viridiplantae</taxon>
        <taxon>Streptophyta</taxon>
        <taxon>Embryophyta</taxon>
        <taxon>Tracheophyta</taxon>
        <taxon>Spermatophyta</taxon>
        <taxon>Magnoliopsida</taxon>
        <taxon>eudicotyledons</taxon>
        <taxon>Gunneridae</taxon>
        <taxon>Pentapetalae</taxon>
        <taxon>rosids</taxon>
        <taxon>fabids</taxon>
        <taxon>Rosales</taxon>
        <taxon>Cannabaceae</taxon>
        <taxon>Parasponia</taxon>
    </lineage>
</organism>
<dbReference type="OrthoDB" id="1426731at2759"/>
<gene>
    <name evidence="1" type="ORF">PanWU01x14_205700</name>
</gene>